<evidence type="ECO:0000313" key="10">
    <source>
        <dbReference type="Proteomes" id="UP001472866"/>
    </source>
</evidence>
<feature type="transmembrane region" description="Helical" evidence="7">
    <location>
        <begin position="727"/>
        <end position="747"/>
    </location>
</feature>
<keyword evidence="3 7" id="KW-1133">Transmembrane helix</keyword>
<evidence type="ECO:0000256" key="5">
    <source>
        <dbReference type="SAM" id="Coils"/>
    </source>
</evidence>
<feature type="domain" description="SPX" evidence="8">
    <location>
        <begin position="2"/>
        <end position="164"/>
    </location>
</feature>
<evidence type="ECO:0000256" key="2">
    <source>
        <dbReference type="ARBA" id="ARBA00022692"/>
    </source>
</evidence>
<feature type="transmembrane region" description="Helical" evidence="7">
    <location>
        <begin position="347"/>
        <end position="368"/>
    </location>
</feature>
<keyword evidence="5" id="KW-0175">Coiled coil</keyword>
<dbReference type="GO" id="GO:0022857">
    <property type="term" value="F:transmembrane transporter activity"/>
    <property type="evidence" value="ECO:0007669"/>
    <property type="project" value="InterPro"/>
</dbReference>
<dbReference type="InterPro" id="IPR036259">
    <property type="entry name" value="MFS_trans_sf"/>
</dbReference>
<feature type="transmembrane region" description="Helical" evidence="7">
    <location>
        <begin position="307"/>
        <end position="327"/>
    </location>
</feature>
<evidence type="ECO:0000256" key="4">
    <source>
        <dbReference type="ARBA" id="ARBA00023136"/>
    </source>
</evidence>
<feature type="region of interest" description="Disordered" evidence="6">
    <location>
        <begin position="506"/>
        <end position="537"/>
    </location>
</feature>
<feature type="coiled-coil region" evidence="5">
    <location>
        <begin position="202"/>
        <end position="229"/>
    </location>
</feature>
<sequence>MVGFGKRIKRKAPKGWESLMLDYSLLKSRLEMASEVESLDGSQHGRTDSKVALALRNSFQHLLDSELEKVLAHYSLYSARLCSRVEGLKAETSVASQFFRQGLGPSELAELTKDVKTLAELWVEQAGKLRMLLQYLTLNLEGLRKILKKYKKSNAVGVSPRPGLVTLRLDHPSLPGGFVEQGSFLPLDMVEQINAMKDHDELVEASQTVRAALLELDAMKRQLSEAAGRSGGKGRIVGQSIYGAFSQEARNHGSVQRSLSMLRSQLSSLEDLDAVERRARAAAAVITPMAHFETRAAIFTPAPPDHAAYATVPGLLINLASAFLYMTNYSLVLPTNEEFLEHIGSRGSMAGVCVGMADITAVFVSLLYGWWSNRSFKQPLIASSLLCLTGNVVYCFAWDAHAGIALPMLLAGRLLTGMGSCRAVNRRYIADFVSSKRRTAASAAFVAASAGGAAMGPLLAVPLQNIQDFKIAGFSINSITGGGYLMAGAWLVFTTFLQAVFVDPPRDDDEDVSDDDTEDQAALESSPDVEDSLSRPLLGPATEDAQKPFNMRPAYCCILSLFVLKFVQQGMISSLPEFTHQFYGWRSAFIGGFLSILSLSMLPVNFGVALGATVISDRQLLLSSEVVSLLGCLLMLSYGGSFPALWAYVTGTVLVYAATIVMESCSMSMLSKKIPKSLSRGTCNAGLLATQAGSGGRFFGNMSISFFGSLIGKHLNTPEAIVKFDHLMFGSLVAVTLIGFAFTLSIFRSLK</sequence>
<evidence type="ECO:0000259" key="8">
    <source>
        <dbReference type="PROSITE" id="PS51382"/>
    </source>
</evidence>
<accession>A0AAX4PAZ3</accession>
<keyword evidence="10" id="KW-1185">Reference proteome</keyword>
<feature type="transmembrane region" description="Helical" evidence="7">
    <location>
        <begin position="554"/>
        <end position="575"/>
    </location>
</feature>
<evidence type="ECO:0000256" key="3">
    <source>
        <dbReference type="ARBA" id="ARBA00022989"/>
    </source>
</evidence>
<dbReference type="Gene3D" id="1.20.1250.20">
    <property type="entry name" value="MFS general substrate transporter like domains"/>
    <property type="match status" value="1"/>
</dbReference>
<dbReference type="Proteomes" id="UP001472866">
    <property type="component" value="Chromosome 06"/>
</dbReference>
<dbReference type="AlphaFoldDB" id="A0AAX4PAZ3"/>
<evidence type="ECO:0000256" key="1">
    <source>
        <dbReference type="ARBA" id="ARBA00004141"/>
    </source>
</evidence>
<keyword evidence="2 7" id="KW-0812">Transmembrane</keyword>
<dbReference type="SUPFAM" id="SSF103473">
    <property type="entry name" value="MFS general substrate transporter"/>
    <property type="match status" value="1"/>
</dbReference>
<evidence type="ECO:0000313" key="9">
    <source>
        <dbReference type="EMBL" id="WZN62929.1"/>
    </source>
</evidence>
<dbReference type="GO" id="GO:0016020">
    <property type="term" value="C:membrane"/>
    <property type="evidence" value="ECO:0007669"/>
    <property type="project" value="UniProtKB-SubCell"/>
</dbReference>
<organism evidence="9 10">
    <name type="scientific">Chloropicon roscoffensis</name>
    <dbReference type="NCBI Taxonomy" id="1461544"/>
    <lineage>
        <taxon>Eukaryota</taxon>
        <taxon>Viridiplantae</taxon>
        <taxon>Chlorophyta</taxon>
        <taxon>Chloropicophyceae</taxon>
        <taxon>Chloropicales</taxon>
        <taxon>Chloropicaceae</taxon>
        <taxon>Chloropicon</taxon>
    </lineage>
</organism>
<dbReference type="InterPro" id="IPR011701">
    <property type="entry name" value="MFS"/>
</dbReference>
<protein>
    <submittedName>
        <fullName evidence="9">MFS general substrate transporter</fullName>
    </submittedName>
</protein>
<proteinExistence type="predicted"/>
<dbReference type="Pfam" id="PF07690">
    <property type="entry name" value="MFS_1"/>
    <property type="match status" value="1"/>
</dbReference>
<dbReference type="PANTHER" id="PTHR23510">
    <property type="entry name" value="INNER MEMBRANE TRANSPORT PROTEIN YAJR"/>
    <property type="match status" value="1"/>
</dbReference>
<keyword evidence="4 7" id="KW-0472">Membrane</keyword>
<feature type="transmembrane region" description="Helical" evidence="7">
    <location>
        <begin position="645"/>
        <end position="670"/>
    </location>
</feature>
<feature type="compositionally biased region" description="Acidic residues" evidence="6">
    <location>
        <begin position="506"/>
        <end position="531"/>
    </location>
</feature>
<feature type="transmembrane region" description="Helical" evidence="7">
    <location>
        <begin position="620"/>
        <end position="639"/>
    </location>
</feature>
<reference evidence="9 10" key="1">
    <citation type="submission" date="2024-03" db="EMBL/GenBank/DDBJ databases">
        <title>Complete genome sequence of the green alga Chloropicon roscoffensis RCC1871.</title>
        <authorList>
            <person name="Lemieux C."/>
            <person name="Pombert J.-F."/>
            <person name="Otis C."/>
            <person name="Turmel M."/>
        </authorList>
    </citation>
    <scope>NUCLEOTIDE SEQUENCE [LARGE SCALE GENOMIC DNA]</scope>
    <source>
        <strain evidence="9 10">RCC1871</strain>
    </source>
</reference>
<feature type="transmembrane region" description="Helical" evidence="7">
    <location>
        <begin position="404"/>
        <end position="424"/>
    </location>
</feature>
<feature type="transmembrane region" description="Helical" evidence="7">
    <location>
        <begin position="587"/>
        <end position="608"/>
    </location>
</feature>
<comment type="subcellular location">
    <subcellularLocation>
        <location evidence="1">Membrane</location>
        <topology evidence="1">Multi-pass membrane protein</topology>
    </subcellularLocation>
</comment>
<dbReference type="InterPro" id="IPR051068">
    <property type="entry name" value="MFS_Domain-Containing_Protein"/>
</dbReference>
<dbReference type="PANTHER" id="PTHR23510:SF64">
    <property type="entry name" value="INNER MEMBRANE TRANSPORT PROTEIN YAJR"/>
    <property type="match status" value="1"/>
</dbReference>
<evidence type="ECO:0000256" key="7">
    <source>
        <dbReference type="SAM" id="Phobius"/>
    </source>
</evidence>
<dbReference type="PROSITE" id="PS51382">
    <property type="entry name" value="SPX"/>
    <property type="match status" value="1"/>
</dbReference>
<gene>
    <name evidence="9" type="ORF">HKI87_06g44740</name>
</gene>
<dbReference type="InterPro" id="IPR004331">
    <property type="entry name" value="SPX_dom"/>
</dbReference>
<dbReference type="EMBL" id="CP151506">
    <property type="protein sequence ID" value="WZN62929.1"/>
    <property type="molecule type" value="Genomic_DNA"/>
</dbReference>
<feature type="transmembrane region" description="Helical" evidence="7">
    <location>
        <begin position="444"/>
        <end position="463"/>
    </location>
</feature>
<name>A0AAX4PAZ3_9CHLO</name>
<evidence type="ECO:0000256" key="6">
    <source>
        <dbReference type="SAM" id="MobiDB-lite"/>
    </source>
</evidence>